<dbReference type="PROSITE" id="PS00383">
    <property type="entry name" value="TYR_PHOSPHATASE_1"/>
    <property type="match status" value="1"/>
</dbReference>
<protein>
    <recommendedName>
        <fullName evidence="1">protein-tyrosine-phosphatase</fullName>
        <ecNumber evidence="1">3.1.3.48</ecNumber>
    </recommendedName>
</protein>
<dbReference type="SUPFAM" id="SSF52799">
    <property type="entry name" value="(Phosphotyrosine protein) phosphatases II"/>
    <property type="match status" value="1"/>
</dbReference>
<evidence type="ECO:0000313" key="5">
    <source>
        <dbReference type="Ensembl" id="ENSSFAP00005007839.1"/>
    </source>
</evidence>
<dbReference type="InterPro" id="IPR029021">
    <property type="entry name" value="Prot-tyrosine_phosphatase-like"/>
</dbReference>
<dbReference type="GO" id="GO:0004725">
    <property type="term" value="F:protein tyrosine phosphatase activity"/>
    <property type="evidence" value="ECO:0007669"/>
    <property type="project" value="UniProtKB-EC"/>
</dbReference>
<organism evidence="5 6">
    <name type="scientific">Salarias fasciatus</name>
    <name type="common">Jewelled blenny</name>
    <name type="synonym">Blennius fasciatus</name>
    <dbReference type="NCBI Taxonomy" id="181472"/>
    <lineage>
        <taxon>Eukaryota</taxon>
        <taxon>Metazoa</taxon>
        <taxon>Chordata</taxon>
        <taxon>Craniata</taxon>
        <taxon>Vertebrata</taxon>
        <taxon>Euteleostomi</taxon>
        <taxon>Actinopterygii</taxon>
        <taxon>Neopterygii</taxon>
        <taxon>Teleostei</taxon>
        <taxon>Neoteleostei</taxon>
        <taxon>Acanthomorphata</taxon>
        <taxon>Ovalentaria</taxon>
        <taxon>Blenniimorphae</taxon>
        <taxon>Blenniiformes</taxon>
        <taxon>Blennioidei</taxon>
        <taxon>Blenniidae</taxon>
        <taxon>Salariinae</taxon>
        <taxon>Salarias</taxon>
    </lineage>
</organism>
<dbReference type="InterPro" id="IPR050348">
    <property type="entry name" value="Protein-Tyr_Phosphatase"/>
</dbReference>
<feature type="domain" description="Tyrosine-protein phosphatase" evidence="3">
    <location>
        <begin position="1"/>
        <end position="223"/>
    </location>
</feature>
<dbReference type="Pfam" id="PF00102">
    <property type="entry name" value="Y_phosphatase"/>
    <property type="match status" value="1"/>
</dbReference>
<evidence type="ECO:0000256" key="2">
    <source>
        <dbReference type="ARBA" id="ARBA00022912"/>
    </source>
</evidence>
<evidence type="ECO:0000259" key="3">
    <source>
        <dbReference type="PROSITE" id="PS50055"/>
    </source>
</evidence>
<name>A0A672G9K3_SALFA</name>
<proteinExistence type="predicted"/>
<dbReference type="SMART" id="SM00194">
    <property type="entry name" value="PTPc"/>
    <property type="match status" value="1"/>
</dbReference>
<keyword evidence="2" id="KW-0378">Hydrolase</keyword>
<reference evidence="5" key="3">
    <citation type="submission" date="2025-09" db="UniProtKB">
        <authorList>
            <consortium name="Ensembl"/>
        </authorList>
    </citation>
    <scope>IDENTIFICATION</scope>
</reference>
<dbReference type="InParanoid" id="A0A672G9K3"/>
<dbReference type="PROSITE" id="PS50056">
    <property type="entry name" value="TYR_PHOSPHATASE_2"/>
    <property type="match status" value="1"/>
</dbReference>
<feature type="domain" description="Tyrosine specific protein phosphatases" evidence="4">
    <location>
        <begin position="161"/>
        <end position="206"/>
    </location>
</feature>
<evidence type="ECO:0000313" key="6">
    <source>
        <dbReference type="Proteomes" id="UP000472267"/>
    </source>
</evidence>
<reference evidence="5" key="1">
    <citation type="submission" date="2019-06" db="EMBL/GenBank/DDBJ databases">
        <authorList>
            <consortium name="Wellcome Sanger Institute Data Sharing"/>
        </authorList>
    </citation>
    <scope>NUCLEOTIDE SEQUENCE [LARGE SCALE GENOMIC DNA]</scope>
</reference>
<dbReference type="PRINTS" id="PR00700">
    <property type="entry name" value="PRTYPHPHTASE"/>
</dbReference>
<evidence type="ECO:0000259" key="4">
    <source>
        <dbReference type="PROSITE" id="PS50056"/>
    </source>
</evidence>
<dbReference type="InterPro" id="IPR000387">
    <property type="entry name" value="Tyr_Pase_dom"/>
</dbReference>
<dbReference type="SMART" id="SM00404">
    <property type="entry name" value="PTPc_motif"/>
    <property type="match status" value="1"/>
</dbReference>
<dbReference type="PANTHER" id="PTHR19134:SF328">
    <property type="entry name" value="PROTEIN TYROSINE PHOSPHATASE NON-RECEPTOR TYPE 9B"/>
    <property type="match status" value="1"/>
</dbReference>
<dbReference type="AlphaFoldDB" id="A0A672G9K3"/>
<evidence type="ECO:0000256" key="1">
    <source>
        <dbReference type="ARBA" id="ARBA00013064"/>
    </source>
</evidence>
<dbReference type="InterPro" id="IPR016130">
    <property type="entry name" value="Tyr_Pase_AS"/>
</dbReference>
<sequence>IGPSHHQPFTLTLLSYLVEQGSKPPTFRELSDDEDETSDYINATFTDGYIATQGPLPKTFGDFWRMVWEQIVLIIVMTTRVVERRRVKCGQYWPLEEGRTEQFGYFLVRNTHIQVFEDFKLSHLELYNTQSAERQEVCHYPYDSWPDFGVPKSASAMLDFREESPGGPPVVIHCSAGIGRTATFCTVDICLSRQEDISTTDVRQTLIQTWDQYYFCYTAVVEYAKLTPVQWSNSDVETDSE</sequence>
<dbReference type="InterPro" id="IPR000242">
    <property type="entry name" value="PTP_cat"/>
</dbReference>
<dbReference type="PANTHER" id="PTHR19134">
    <property type="entry name" value="RECEPTOR-TYPE TYROSINE-PROTEIN PHOSPHATASE"/>
    <property type="match status" value="1"/>
</dbReference>
<dbReference type="Gene3D" id="3.90.190.10">
    <property type="entry name" value="Protein tyrosine phosphatase superfamily"/>
    <property type="match status" value="1"/>
</dbReference>
<dbReference type="PROSITE" id="PS50055">
    <property type="entry name" value="TYR_PHOSPHATASE_PTP"/>
    <property type="match status" value="1"/>
</dbReference>
<keyword evidence="6" id="KW-1185">Reference proteome</keyword>
<accession>A0A672G9K3</accession>
<reference evidence="5" key="2">
    <citation type="submission" date="2025-08" db="UniProtKB">
        <authorList>
            <consortium name="Ensembl"/>
        </authorList>
    </citation>
    <scope>IDENTIFICATION</scope>
</reference>
<dbReference type="OMA" id="STLHDYT"/>
<dbReference type="Proteomes" id="UP000472267">
    <property type="component" value="Chromosome 15"/>
</dbReference>
<dbReference type="Ensembl" id="ENSSFAT00005008236.1">
    <property type="protein sequence ID" value="ENSSFAP00005007839.1"/>
    <property type="gene ID" value="ENSSFAG00005004622.1"/>
</dbReference>
<keyword evidence="2" id="KW-0904">Protein phosphatase</keyword>
<dbReference type="InterPro" id="IPR003595">
    <property type="entry name" value="Tyr_Pase_cat"/>
</dbReference>
<dbReference type="EC" id="3.1.3.48" evidence="1"/>